<dbReference type="Gene3D" id="3.40.50.720">
    <property type="entry name" value="NAD(P)-binding Rossmann-like Domain"/>
    <property type="match status" value="1"/>
</dbReference>
<dbReference type="EMBL" id="JAUSUF010000003">
    <property type="protein sequence ID" value="MDQ0149429.1"/>
    <property type="molecule type" value="Genomic_DNA"/>
</dbReference>
<protein>
    <submittedName>
        <fullName evidence="3">Xanthine dehydrogenase accessory factor</fullName>
    </submittedName>
</protein>
<dbReference type="RefSeq" id="WP_307484873.1">
    <property type="nucleotide sequence ID" value="NZ_JAUSUF010000003.1"/>
</dbReference>
<feature type="domain" description="XdhC Rossmann" evidence="2">
    <location>
        <begin position="107"/>
        <end position="248"/>
    </location>
</feature>
<name>A0ABT9UT17_9FIRM</name>
<sequence>MDEKVLQSIIDELSKGGAIALVTLTEASGSTPRKNGSIMSVNSEGNIVGSIGGGSVEAIVINEAIKCINNGKGENFSYDLSEAGKTQMVCGGAVSGYIKVFNPKPNLIIFGGGHLSQSLCKLTDGMNFRRTVIEDREEFKEYDAFKNVEEFIVTEDPERVRKINFKDSYIVIVTRGHKSDAKWLREVINEDYKYLGIVGSKKKSQKLKEILKEEGVEEDLIKKLYTPIGLDIADGTPPEIAVSILSEILLVKNNGNLKHMKEVKNGL</sequence>
<gene>
    <name evidence="3" type="ORF">J2S18_001359</name>
</gene>
<accession>A0ABT9UT17</accession>
<dbReference type="Pfam" id="PF02625">
    <property type="entry name" value="XdhC_CoxI"/>
    <property type="match status" value="1"/>
</dbReference>
<organism evidence="3 4">
    <name type="scientific">Eubacterium multiforme</name>
    <dbReference type="NCBI Taxonomy" id="83339"/>
    <lineage>
        <taxon>Bacteria</taxon>
        <taxon>Bacillati</taxon>
        <taxon>Bacillota</taxon>
        <taxon>Clostridia</taxon>
        <taxon>Eubacteriales</taxon>
        <taxon>Eubacteriaceae</taxon>
        <taxon>Eubacterium</taxon>
    </lineage>
</organism>
<dbReference type="InterPro" id="IPR003777">
    <property type="entry name" value="XdhC_CoxI"/>
</dbReference>
<reference evidence="3 4" key="1">
    <citation type="submission" date="2023-07" db="EMBL/GenBank/DDBJ databases">
        <title>Genomic Encyclopedia of Type Strains, Phase IV (KMG-IV): sequencing the most valuable type-strain genomes for metagenomic binning, comparative biology and taxonomic classification.</title>
        <authorList>
            <person name="Goeker M."/>
        </authorList>
    </citation>
    <scope>NUCLEOTIDE SEQUENCE [LARGE SCALE GENOMIC DNA]</scope>
    <source>
        <strain evidence="3 4">DSM 20694</strain>
    </source>
</reference>
<dbReference type="InterPro" id="IPR027051">
    <property type="entry name" value="XdhC_Rossmann_dom"/>
</dbReference>
<dbReference type="PANTHER" id="PTHR30388">
    <property type="entry name" value="ALDEHYDE OXIDOREDUCTASE MOLYBDENUM COFACTOR ASSEMBLY PROTEIN"/>
    <property type="match status" value="1"/>
</dbReference>
<dbReference type="InterPro" id="IPR052698">
    <property type="entry name" value="MoCofactor_Util/Proc"/>
</dbReference>
<dbReference type="Proteomes" id="UP001228504">
    <property type="component" value="Unassembled WGS sequence"/>
</dbReference>
<evidence type="ECO:0000313" key="4">
    <source>
        <dbReference type="Proteomes" id="UP001228504"/>
    </source>
</evidence>
<feature type="domain" description="XdhC- CoxI" evidence="1">
    <location>
        <begin position="14"/>
        <end position="78"/>
    </location>
</feature>
<dbReference type="PANTHER" id="PTHR30388:SF6">
    <property type="entry name" value="XANTHINE DEHYDROGENASE SUBUNIT A-RELATED"/>
    <property type="match status" value="1"/>
</dbReference>
<evidence type="ECO:0000259" key="1">
    <source>
        <dbReference type="Pfam" id="PF02625"/>
    </source>
</evidence>
<evidence type="ECO:0000259" key="2">
    <source>
        <dbReference type="Pfam" id="PF13478"/>
    </source>
</evidence>
<keyword evidence="4" id="KW-1185">Reference proteome</keyword>
<comment type="caution">
    <text evidence="3">The sequence shown here is derived from an EMBL/GenBank/DDBJ whole genome shotgun (WGS) entry which is preliminary data.</text>
</comment>
<evidence type="ECO:0000313" key="3">
    <source>
        <dbReference type="EMBL" id="MDQ0149429.1"/>
    </source>
</evidence>
<proteinExistence type="predicted"/>
<dbReference type="Pfam" id="PF13478">
    <property type="entry name" value="XdhC_C"/>
    <property type="match status" value="1"/>
</dbReference>